<dbReference type="SMART" id="SM00408">
    <property type="entry name" value="IGc2"/>
    <property type="match status" value="1"/>
</dbReference>
<dbReference type="Proteomes" id="UP000694560">
    <property type="component" value="Unplaced"/>
</dbReference>
<dbReference type="SMART" id="SM00409">
    <property type="entry name" value="IG"/>
    <property type="match status" value="2"/>
</dbReference>
<dbReference type="AlphaFoldDB" id="A0A8C5TED0"/>
<evidence type="ECO:0000313" key="2">
    <source>
        <dbReference type="Ensembl" id="ENSMCSP00000005772.1"/>
    </source>
</evidence>
<dbReference type="GO" id="GO:0042130">
    <property type="term" value="P:negative regulation of T cell proliferation"/>
    <property type="evidence" value="ECO:0007669"/>
    <property type="project" value="InterPro"/>
</dbReference>
<dbReference type="InterPro" id="IPR013106">
    <property type="entry name" value="Ig_V-set"/>
</dbReference>
<dbReference type="Pfam" id="PF07686">
    <property type="entry name" value="V-set"/>
    <property type="match status" value="1"/>
</dbReference>
<dbReference type="GO" id="GO:0045957">
    <property type="term" value="P:negative regulation of complement activation, alternative pathway"/>
    <property type="evidence" value="ECO:0007669"/>
    <property type="project" value="TreeGrafter"/>
</dbReference>
<keyword evidence="3" id="KW-1185">Reference proteome</keyword>
<dbReference type="InterPro" id="IPR036179">
    <property type="entry name" value="Ig-like_dom_sf"/>
</dbReference>
<accession>A0A8C5TED0</accession>
<name>A0A8C5TED0_9PASS</name>
<feature type="domain" description="Ig-like" evidence="1">
    <location>
        <begin position="122"/>
        <end position="212"/>
    </location>
</feature>
<dbReference type="GO" id="GO:0032703">
    <property type="term" value="P:negative regulation of interleukin-2 production"/>
    <property type="evidence" value="ECO:0007669"/>
    <property type="project" value="InterPro"/>
</dbReference>
<organism evidence="2 3">
    <name type="scientific">Malurus cyaneus samueli</name>
    <dbReference type="NCBI Taxonomy" id="2593467"/>
    <lineage>
        <taxon>Eukaryota</taxon>
        <taxon>Metazoa</taxon>
        <taxon>Chordata</taxon>
        <taxon>Craniata</taxon>
        <taxon>Vertebrata</taxon>
        <taxon>Euteleostomi</taxon>
        <taxon>Archelosauria</taxon>
        <taxon>Archosauria</taxon>
        <taxon>Dinosauria</taxon>
        <taxon>Saurischia</taxon>
        <taxon>Theropoda</taxon>
        <taxon>Coelurosauria</taxon>
        <taxon>Aves</taxon>
        <taxon>Neognathae</taxon>
        <taxon>Neoaves</taxon>
        <taxon>Telluraves</taxon>
        <taxon>Australaves</taxon>
        <taxon>Passeriformes</taxon>
        <taxon>Meliphagoidea</taxon>
        <taxon>Maluridae</taxon>
        <taxon>Malurus</taxon>
    </lineage>
</organism>
<dbReference type="PANTHER" id="PTHR15466:SF2">
    <property type="entry name" value="V-SET AND IMMUNOGLOBULIN DOMAIN-CONTAINING PROTEIN 4"/>
    <property type="match status" value="1"/>
</dbReference>
<dbReference type="OrthoDB" id="9448246at2759"/>
<sequence>QVISLLDLSGVHEITGTWMGSTTLPCTYVPPEGFTVQTLSWSVEREYSTATIFRRDGSGDHILLSKYQGRVSVPKHSPGDASLLIENLEMPDSGHYTCKVIWRVHPHNMQGSVTWVPVLCVPVAATKPIIRGGERGLTLPAGASTSLSCEASGSPPISYRWFRGSPAGKAALLSSGAELAWHSLRLSDSGTYFCEAHNRIGNGAVQRSDAVQLTVTGECPRPQLPTQHPAAGQRNSIHFPARKEGNAKRLQHSDTPLAPACVLLYFLYSISSSLRNCSFLITLVLFTAVAHWREQQGNSNQRCRQSLTLLAQHSPPVSWVGAASSCSCPTCGAFCITAASPAWPKPCVSLSLPLVLQICPQQQQPCRGMWEPRRDTTQPPIGVRVVTADGKEGALGQSVTPVLGSGFYCSGTVLTVSNFSP</sequence>
<dbReference type="SMART" id="SM00406">
    <property type="entry name" value="IGv"/>
    <property type="match status" value="2"/>
</dbReference>
<dbReference type="GO" id="GO:0043031">
    <property type="term" value="P:negative regulation of macrophage activation"/>
    <property type="evidence" value="ECO:0007669"/>
    <property type="project" value="InterPro"/>
</dbReference>
<dbReference type="InterPro" id="IPR013783">
    <property type="entry name" value="Ig-like_fold"/>
</dbReference>
<protein>
    <recommendedName>
        <fullName evidence="1">Ig-like domain-containing protein</fullName>
    </recommendedName>
</protein>
<reference evidence="2" key="2">
    <citation type="submission" date="2025-09" db="UniProtKB">
        <authorList>
            <consortium name="Ensembl"/>
        </authorList>
    </citation>
    <scope>IDENTIFICATION</scope>
</reference>
<dbReference type="GO" id="GO:0001851">
    <property type="term" value="F:complement component C3b binding"/>
    <property type="evidence" value="ECO:0007669"/>
    <property type="project" value="TreeGrafter"/>
</dbReference>
<dbReference type="Gene3D" id="2.60.40.10">
    <property type="entry name" value="Immunoglobulins"/>
    <property type="match status" value="2"/>
</dbReference>
<dbReference type="InterPro" id="IPR007110">
    <property type="entry name" value="Ig-like_dom"/>
</dbReference>
<feature type="domain" description="Ig-like" evidence="1">
    <location>
        <begin position="1"/>
        <end position="114"/>
    </location>
</feature>
<dbReference type="InterPro" id="IPR003598">
    <property type="entry name" value="Ig_sub2"/>
</dbReference>
<dbReference type="InterPro" id="IPR039939">
    <property type="entry name" value="VSIG4"/>
</dbReference>
<evidence type="ECO:0000313" key="3">
    <source>
        <dbReference type="Proteomes" id="UP000694560"/>
    </source>
</evidence>
<dbReference type="PANTHER" id="PTHR15466">
    <property type="entry name" value="V-SET AND IMMUNOGLOBULIN DOMAIN CONTAINING 4"/>
    <property type="match status" value="1"/>
</dbReference>
<reference evidence="2" key="1">
    <citation type="submission" date="2025-08" db="UniProtKB">
        <authorList>
            <consortium name="Ensembl"/>
        </authorList>
    </citation>
    <scope>IDENTIFICATION</scope>
</reference>
<dbReference type="PROSITE" id="PS50835">
    <property type="entry name" value="IG_LIKE"/>
    <property type="match status" value="2"/>
</dbReference>
<dbReference type="InterPro" id="IPR003599">
    <property type="entry name" value="Ig_sub"/>
</dbReference>
<dbReference type="Ensembl" id="ENSMCST00000005904.1">
    <property type="protein sequence ID" value="ENSMCSP00000005772.1"/>
    <property type="gene ID" value="ENSMCSG00000004181.1"/>
</dbReference>
<dbReference type="Pfam" id="PF13927">
    <property type="entry name" value="Ig_3"/>
    <property type="match status" value="1"/>
</dbReference>
<proteinExistence type="predicted"/>
<dbReference type="SUPFAM" id="SSF48726">
    <property type="entry name" value="Immunoglobulin"/>
    <property type="match status" value="2"/>
</dbReference>
<evidence type="ECO:0000259" key="1">
    <source>
        <dbReference type="PROSITE" id="PS50835"/>
    </source>
</evidence>